<protein>
    <submittedName>
        <fullName evidence="4">Cytochrome P450</fullName>
    </submittedName>
</protein>
<dbReference type="RefSeq" id="WP_189552539.1">
    <property type="nucleotide sequence ID" value="NZ_BMTP01000011.1"/>
</dbReference>
<dbReference type="Pfam" id="PF00067">
    <property type="entry name" value="p450"/>
    <property type="match status" value="1"/>
</dbReference>
<sequence length="409" mass="43394">MEEWERWERRVQTAAHPVAYRLVRAVAARGPVVRVPRVGVVVSDARLAREVLTDAERYTKTGPGAAAALWGPVLGSRVLIALDGAEHAALRRRLGGLFTPGAVAAVCERVLRAPLDGLGRRLAAGERVDLVRVVRDGAAEVIRELVGLPAGGPDFTDAAAVVASLRLWRTTLSGRQTERARAVLVRLSEAAVAAWRAGDESTVPGRLRVLGLDEAEARGAVGLFLLTGTETLVSFVPRLVALAHDTGRGPDAITDALVEEALRVTSPTPVMLRSAARPGRIGGVRVEAGERVVIATLLCTGAYGPFSPDRDPAETTDLRRLWFGAGPHFCLGMPLAMAETRAVVDGLRGFPHLTITDRRPARGVLIPAYARLTLQATGRAGARAKAPSRIPPAPGRGTGTRLRARRPGG</sequence>
<dbReference type="PANTHER" id="PTHR46696:SF1">
    <property type="entry name" value="CYTOCHROME P450 YJIB-RELATED"/>
    <property type="match status" value="1"/>
</dbReference>
<dbReference type="EMBL" id="BMTP01000011">
    <property type="protein sequence ID" value="GGU49789.1"/>
    <property type="molecule type" value="Genomic_DNA"/>
</dbReference>
<feature type="region of interest" description="Disordered" evidence="3">
    <location>
        <begin position="380"/>
        <end position="409"/>
    </location>
</feature>
<evidence type="ECO:0000313" key="5">
    <source>
        <dbReference type="Proteomes" id="UP000636661"/>
    </source>
</evidence>
<keyword evidence="5" id="KW-1185">Reference proteome</keyword>
<keyword evidence="2" id="KW-0479">Metal-binding</keyword>
<dbReference type="AlphaFoldDB" id="A0A918M612"/>
<organism evidence="4 5">
    <name type="scientific">Streptomyces lavendofoliae</name>
    <dbReference type="NCBI Taxonomy" id="67314"/>
    <lineage>
        <taxon>Bacteria</taxon>
        <taxon>Bacillati</taxon>
        <taxon>Actinomycetota</taxon>
        <taxon>Actinomycetes</taxon>
        <taxon>Kitasatosporales</taxon>
        <taxon>Streptomycetaceae</taxon>
        <taxon>Streptomyces</taxon>
    </lineage>
</organism>
<dbReference type="GO" id="GO:0004497">
    <property type="term" value="F:monooxygenase activity"/>
    <property type="evidence" value="ECO:0007669"/>
    <property type="project" value="UniProtKB-KW"/>
</dbReference>
<dbReference type="CDD" id="cd00302">
    <property type="entry name" value="cytochrome_P450"/>
    <property type="match status" value="1"/>
</dbReference>
<name>A0A918M612_9ACTN</name>
<keyword evidence="2" id="KW-0503">Monooxygenase</keyword>
<reference evidence="4" key="2">
    <citation type="submission" date="2020-09" db="EMBL/GenBank/DDBJ databases">
        <authorList>
            <person name="Sun Q."/>
            <person name="Ohkuma M."/>
        </authorList>
    </citation>
    <scope>NUCLEOTIDE SEQUENCE</scope>
    <source>
        <strain evidence="4">JCM 4391</strain>
    </source>
</reference>
<evidence type="ECO:0000256" key="3">
    <source>
        <dbReference type="SAM" id="MobiDB-lite"/>
    </source>
</evidence>
<gene>
    <name evidence="4" type="ORF">GCM10010274_43000</name>
</gene>
<reference evidence="4" key="1">
    <citation type="journal article" date="2014" name="Int. J. Syst. Evol. Microbiol.">
        <title>Complete genome sequence of Corynebacterium casei LMG S-19264T (=DSM 44701T), isolated from a smear-ripened cheese.</title>
        <authorList>
            <consortium name="US DOE Joint Genome Institute (JGI-PGF)"/>
            <person name="Walter F."/>
            <person name="Albersmeier A."/>
            <person name="Kalinowski J."/>
            <person name="Ruckert C."/>
        </authorList>
    </citation>
    <scope>NUCLEOTIDE SEQUENCE</scope>
    <source>
        <strain evidence="4">JCM 4391</strain>
    </source>
</reference>
<dbReference type="GO" id="GO:0016705">
    <property type="term" value="F:oxidoreductase activity, acting on paired donors, with incorporation or reduction of molecular oxygen"/>
    <property type="evidence" value="ECO:0007669"/>
    <property type="project" value="InterPro"/>
</dbReference>
<evidence type="ECO:0000256" key="1">
    <source>
        <dbReference type="ARBA" id="ARBA00010617"/>
    </source>
</evidence>
<dbReference type="InterPro" id="IPR002397">
    <property type="entry name" value="Cyt_P450_B"/>
</dbReference>
<dbReference type="PRINTS" id="PR00359">
    <property type="entry name" value="BP450"/>
</dbReference>
<accession>A0A918M612</accession>
<dbReference type="PANTHER" id="PTHR46696">
    <property type="entry name" value="P450, PUTATIVE (EUROFUNG)-RELATED"/>
    <property type="match status" value="1"/>
</dbReference>
<proteinExistence type="inferred from homology"/>
<dbReference type="InterPro" id="IPR001128">
    <property type="entry name" value="Cyt_P450"/>
</dbReference>
<evidence type="ECO:0000256" key="2">
    <source>
        <dbReference type="RuleBase" id="RU000461"/>
    </source>
</evidence>
<dbReference type="GO" id="GO:0005506">
    <property type="term" value="F:iron ion binding"/>
    <property type="evidence" value="ECO:0007669"/>
    <property type="project" value="InterPro"/>
</dbReference>
<dbReference type="InterPro" id="IPR036396">
    <property type="entry name" value="Cyt_P450_sf"/>
</dbReference>
<dbReference type="Gene3D" id="1.10.630.10">
    <property type="entry name" value="Cytochrome P450"/>
    <property type="match status" value="1"/>
</dbReference>
<comment type="caution">
    <text evidence="4">The sequence shown here is derived from an EMBL/GenBank/DDBJ whole genome shotgun (WGS) entry which is preliminary data.</text>
</comment>
<comment type="similarity">
    <text evidence="1 2">Belongs to the cytochrome P450 family.</text>
</comment>
<dbReference type="SUPFAM" id="SSF48264">
    <property type="entry name" value="Cytochrome P450"/>
    <property type="match status" value="1"/>
</dbReference>
<evidence type="ECO:0000313" key="4">
    <source>
        <dbReference type="EMBL" id="GGU49789.1"/>
    </source>
</evidence>
<keyword evidence="2" id="KW-0408">Iron</keyword>
<keyword evidence="2" id="KW-0349">Heme</keyword>
<dbReference type="InterPro" id="IPR017972">
    <property type="entry name" value="Cyt_P450_CS"/>
</dbReference>
<dbReference type="GO" id="GO:0020037">
    <property type="term" value="F:heme binding"/>
    <property type="evidence" value="ECO:0007669"/>
    <property type="project" value="InterPro"/>
</dbReference>
<keyword evidence="2" id="KW-0560">Oxidoreductase</keyword>
<dbReference type="Proteomes" id="UP000636661">
    <property type="component" value="Unassembled WGS sequence"/>
</dbReference>
<dbReference type="PROSITE" id="PS00086">
    <property type="entry name" value="CYTOCHROME_P450"/>
    <property type="match status" value="1"/>
</dbReference>